<dbReference type="OrthoDB" id="9957653at2"/>
<name>A0A857FQC3_KOMXY</name>
<evidence type="ECO:0000313" key="2">
    <source>
        <dbReference type="EMBL" id="QHC36473.1"/>
    </source>
</evidence>
<keyword evidence="1" id="KW-1133">Transmembrane helix</keyword>
<keyword evidence="1" id="KW-0472">Membrane</keyword>
<accession>A0A857FQC3</accession>
<gene>
    <name evidence="2" type="ORF">FMA36_14050</name>
</gene>
<reference evidence="2 3" key="1">
    <citation type="journal article" date="2020" name="Carbohydr. Polym.">
        <title>Characterization and optimization of production of bacterial cellulose from strain CGMCC 17276 based on whole-genome analysis.</title>
        <authorList>
            <person name="Lu T."/>
            <person name="Gao H."/>
            <person name="Liao B."/>
            <person name="Wu J."/>
            <person name="Zhang W."/>
            <person name="Huang J."/>
            <person name="Liu M."/>
            <person name="Huang J."/>
            <person name="Chang Z."/>
            <person name="Jin M."/>
            <person name="Yi Z."/>
            <person name="Jiang D."/>
        </authorList>
    </citation>
    <scope>NUCLEOTIDE SEQUENCE [LARGE SCALE GENOMIC DNA]</scope>
    <source>
        <strain evidence="2 3">CGMCC 17276</strain>
    </source>
</reference>
<feature type="transmembrane region" description="Helical" evidence="1">
    <location>
        <begin position="69"/>
        <end position="92"/>
    </location>
</feature>
<organism evidence="2 3">
    <name type="scientific">Komagataeibacter xylinus</name>
    <name type="common">Gluconacetobacter xylinus</name>
    <dbReference type="NCBI Taxonomy" id="28448"/>
    <lineage>
        <taxon>Bacteria</taxon>
        <taxon>Pseudomonadati</taxon>
        <taxon>Pseudomonadota</taxon>
        <taxon>Alphaproteobacteria</taxon>
        <taxon>Acetobacterales</taxon>
        <taxon>Acetobacteraceae</taxon>
        <taxon>Komagataeibacter</taxon>
    </lineage>
</organism>
<dbReference type="EMBL" id="CP041348">
    <property type="protein sequence ID" value="QHC36473.1"/>
    <property type="molecule type" value="Genomic_DNA"/>
</dbReference>
<protein>
    <submittedName>
        <fullName evidence="2">Uncharacterized protein</fullName>
    </submittedName>
</protein>
<sequence>MEMSPPEPPGQEQQISLLSLDRRMTVMETKFDLDRESRTKFEHGVAAQLTTLNNNLSSMRDENTLKKGTIRGIVLVFGFFGSSAGAGLIMLLKHLAAGAS</sequence>
<dbReference type="Proteomes" id="UP000464674">
    <property type="component" value="Chromosome"/>
</dbReference>
<proteinExistence type="predicted"/>
<dbReference type="AlphaFoldDB" id="A0A857FQC3"/>
<keyword evidence="1" id="KW-0812">Transmembrane</keyword>
<evidence type="ECO:0000256" key="1">
    <source>
        <dbReference type="SAM" id="Phobius"/>
    </source>
</evidence>
<evidence type="ECO:0000313" key="3">
    <source>
        <dbReference type="Proteomes" id="UP000464674"/>
    </source>
</evidence>